<sequence length="49" mass="5070">MMRNTQSSDIIEVPTEVSGVAPMSLQKASIAFTASVSAFIGISLLLASV</sequence>
<accession>A0A1G5I3T0</accession>
<evidence type="ECO:0000313" key="3">
    <source>
        <dbReference type="Proteomes" id="UP000199569"/>
    </source>
</evidence>
<organism evidence="2 3">
    <name type="scientific">Microvirga guangxiensis</name>
    <dbReference type="NCBI Taxonomy" id="549386"/>
    <lineage>
        <taxon>Bacteria</taxon>
        <taxon>Pseudomonadati</taxon>
        <taxon>Pseudomonadota</taxon>
        <taxon>Alphaproteobacteria</taxon>
        <taxon>Hyphomicrobiales</taxon>
        <taxon>Methylobacteriaceae</taxon>
        <taxon>Microvirga</taxon>
    </lineage>
</organism>
<name>A0A1G5I3T0_9HYPH</name>
<protein>
    <submittedName>
        <fullName evidence="2">Uncharacterized protein</fullName>
    </submittedName>
</protein>
<keyword evidence="1" id="KW-0812">Transmembrane</keyword>
<feature type="transmembrane region" description="Helical" evidence="1">
    <location>
        <begin position="28"/>
        <end position="47"/>
    </location>
</feature>
<evidence type="ECO:0000313" key="2">
    <source>
        <dbReference type="EMBL" id="SCY70514.1"/>
    </source>
</evidence>
<reference evidence="2 3" key="1">
    <citation type="submission" date="2016-10" db="EMBL/GenBank/DDBJ databases">
        <authorList>
            <person name="de Groot N.N."/>
        </authorList>
    </citation>
    <scope>NUCLEOTIDE SEQUENCE [LARGE SCALE GENOMIC DNA]</scope>
    <source>
        <strain evidence="2 3">CGMCC 1.7666</strain>
    </source>
</reference>
<dbReference type="AlphaFoldDB" id="A0A1G5I3T0"/>
<keyword evidence="3" id="KW-1185">Reference proteome</keyword>
<dbReference type="Proteomes" id="UP000199569">
    <property type="component" value="Unassembled WGS sequence"/>
</dbReference>
<proteinExistence type="predicted"/>
<keyword evidence="1" id="KW-1133">Transmembrane helix</keyword>
<gene>
    <name evidence="2" type="ORF">SAMN02927923_02054</name>
</gene>
<evidence type="ECO:0000256" key="1">
    <source>
        <dbReference type="SAM" id="Phobius"/>
    </source>
</evidence>
<keyword evidence="1" id="KW-0472">Membrane</keyword>
<dbReference type="EMBL" id="FMVJ01000005">
    <property type="protein sequence ID" value="SCY70514.1"/>
    <property type="molecule type" value="Genomic_DNA"/>
</dbReference>